<evidence type="ECO:0000259" key="9">
    <source>
        <dbReference type="Pfam" id="PF00881"/>
    </source>
</evidence>
<dbReference type="InterPro" id="IPR000415">
    <property type="entry name" value="Nitroreductase-like"/>
</dbReference>
<comment type="cofactor">
    <cofactor evidence="8">
        <name>FMN</name>
        <dbReference type="ChEBI" id="CHEBI:58210"/>
    </cofactor>
    <text evidence="8">Binds 1 FMN per subunit.</text>
</comment>
<dbReference type="Pfam" id="PF00881">
    <property type="entry name" value="Nitroreductase"/>
    <property type="match status" value="1"/>
</dbReference>
<dbReference type="Gene3D" id="3.40.109.10">
    <property type="entry name" value="NADH Oxidase"/>
    <property type="match status" value="1"/>
</dbReference>
<evidence type="ECO:0000313" key="10">
    <source>
        <dbReference type="EMBL" id="RAK12433.1"/>
    </source>
</evidence>
<evidence type="ECO:0000256" key="6">
    <source>
        <dbReference type="ARBA" id="ARBA00023027"/>
    </source>
</evidence>
<evidence type="ECO:0000256" key="3">
    <source>
        <dbReference type="ARBA" id="ARBA00022643"/>
    </source>
</evidence>
<evidence type="ECO:0000256" key="2">
    <source>
        <dbReference type="ARBA" id="ARBA00022630"/>
    </source>
</evidence>
<feature type="domain" description="Nitroreductase" evidence="9">
    <location>
        <begin position="14"/>
        <end position="169"/>
    </location>
</feature>
<dbReference type="OrthoDB" id="9804207at2"/>
<evidence type="ECO:0000256" key="1">
    <source>
        <dbReference type="ARBA" id="ARBA00007118"/>
    </source>
</evidence>
<dbReference type="PANTHER" id="PTHR43821">
    <property type="entry name" value="NAD(P)H NITROREDUCTASE YDJA-RELATED"/>
    <property type="match status" value="1"/>
</dbReference>
<keyword evidence="2 7" id="KW-0285">Flavoprotein</keyword>
<feature type="binding site" description="in other chain" evidence="8">
    <location>
        <begin position="15"/>
        <end position="17"/>
    </location>
    <ligand>
        <name>FMN</name>
        <dbReference type="ChEBI" id="CHEBI:58210"/>
        <note>ligand shared between dimeric partners</note>
    </ligand>
</feature>
<evidence type="ECO:0000256" key="7">
    <source>
        <dbReference type="PIRNR" id="PIRNR000232"/>
    </source>
</evidence>
<dbReference type="InterPro" id="IPR052530">
    <property type="entry name" value="NAD(P)H_nitroreductase"/>
</dbReference>
<dbReference type="Proteomes" id="UP000249165">
    <property type="component" value="Unassembled WGS sequence"/>
</dbReference>
<keyword evidence="3 7" id="KW-0288">FMN</keyword>
<comment type="similarity">
    <text evidence="1 7">Belongs to the nitroreductase family.</text>
</comment>
<feature type="binding site" description="in other chain" evidence="8">
    <location>
        <begin position="138"/>
        <end position="140"/>
    </location>
    <ligand>
        <name>FMN</name>
        <dbReference type="ChEBI" id="CHEBI:58210"/>
        <note>ligand shared between dimeric partners</note>
    </ligand>
</feature>
<comment type="caution">
    <text evidence="10">The sequence shown here is derived from an EMBL/GenBank/DDBJ whole genome shotgun (WGS) entry which is preliminary data.</text>
</comment>
<dbReference type="PIRSF" id="PIRSF000232">
    <property type="entry name" value="YdjA"/>
    <property type="match status" value="1"/>
</dbReference>
<sequence length="192" mass="20191">MPDPNPAAMAFLLSRRSRPVKTLTAPAPDRAALLPILTAAARTPDHGKLEPWRFVVVQGAALNRLADAADARGAALGLASDVAAKGRKQFADSPLCVAVIESPKDSPKVPALEQTYSAGAACLALLNAALASGWGANWLTGWVAEDRDFVEHSFGLAPNERIAGFVHIGTETSAPPDRPRPDLEAIVTWVDA</sequence>
<keyword evidence="11" id="KW-1185">Reference proteome</keyword>
<accession>A0A327XUU8</accession>
<dbReference type="InterPro" id="IPR026021">
    <property type="entry name" value="YdjA-like"/>
</dbReference>
<proteinExistence type="inferred from homology"/>
<evidence type="ECO:0000256" key="5">
    <source>
        <dbReference type="ARBA" id="ARBA00023002"/>
    </source>
</evidence>
<feature type="binding site" evidence="8">
    <location>
        <position position="46"/>
    </location>
    <ligand>
        <name>FMN</name>
        <dbReference type="ChEBI" id="CHEBI:58210"/>
        <note>ligand shared between dimeric partners</note>
    </ligand>
</feature>
<keyword evidence="6 7" id="KW-0520">NAD</keyword>
<keyword evidence="4 7" id="KW-0521">NADP</keyword>
<keyword evidence="5 7" id="KW-0560">Oxidoreductase</keyword>
<reference evidence="10 11" key="1">
    <citation type="submission" date="2018-06" db="EMBL/GenBank/DDBJ databases">
        <title>Genomic Encyclopedia of Archaeal and Bacterial Type Strains, Phase II (KMG-II): from individual species to whole genera.</title>
        <authorList>
            <person name="Goeker M."/>
        </authorList>
    </citation>
    <scope>NUCLEOTIDE SEQUENCE [LARGE SCALE GENOMIC DNA]</scope>
    <source>
        <strain evidence="10 11">DSM 22011</strain>
    </source>
</reference>
<dbReference type="GO" id="GO:0016491">
    <property type="term" value="F:oxidoreductase activity"/>
    <property type="evidence" value="ECO:0007669"/>
    <property type="project" value="UniProtKB-UniRule"/>
</dbReference>
<dbReference type="EMBL" id="QLMG01000042">
    <property type="protein sequence ID" value="RAK12433.1"/>
    <property type="molecule type" value="Genomic_DNA"/>
</dbReference>
<dbReference type="PANTHER" id="PTHR43821:SF1">
    <property type="entry name" value="NAD(P)H NITROREDUCTASE YDJA-RELATED"/>
    <property type="match status" value="1"/>
</dbReference>
<organism evidence="10 11">
    <name type="scientific">Salipiger aestuarii</name>
    <dbReference type="NCBI Taxonomy" id="568098"/>
    <lineage>
        <taxon>Bacteria</taxon>
        <taxon>Pseudomonadati</taxon>
        <taxon>Pseudomonadota</taxon>
        <taxon>Alphaproteobacteria</taxon>
        <taxon>Rhodobacterales</taxon>
        <taxon>Roseobacteraceae</taxon>
        <taxon>Salipiger</taxon>
    </lineage>
</organism>
<evidence type="ECO:0000256" key="8">
    <source>
        <dbReference type="PIRSR" id="PIRSR000232-1"/>
    </source>
</evidence>
<protein>
    <recommendedName>
        <fullName evidence="7">Putative NAD(P)H nitroreductase</fullName>
        <ecNumber evidence="7">1.-.-.-</ecNumber>
    </recommendedName>
</protein>
<evidence type="ECO:0000256" key="4">
    <source>
        <dbReference type="ARBA" id="ARBA00022857"/>
    </source>
</evidence>
<dbReference type="InterPro" id="IPR029479">
    <property type="entry name" value="Nitroreductase"/>
</dbReference>
<evidence type="ECO:0000313" key="11">
    <source>
        <dbReference type="Proteomes" id="UP000249165"/>
    </source>
</evidence>
<gene>
    <name evidence="10" type="ORF">ATI53_104242</name>
</gene>
<dbReference type="EC" id="1.-.-.-" evidence="7"/>
<feature type="binding site" evidence="8">
    <location>
        <position position="42"/>
    </location>
    <ligand>
        <name>FMN</name>
        <dbReference type="ChEBI" id="CHEBI:58210"/>
        <note>ligand shared between dimeric partners</note>
    </ligand>
</feature>
<dbReference type="AlphaFoldDB" id="A0A327XUU8"/>
<dbReference type="RefSeq" id="WP_111551013.1">
    <property type="nucleotide sequence ID" value="NZ_LIQE01000040.1"/>
</dbReference>
<dbReference type="SUPFAM" id="SSF55469">
    <property type="entry name" value="FMN-dependent nitroreductase-like"/>
    <property type="match status" value="1"/>
</dbReference>
<name>A0A327XUU8_9RHOB</name>